<name>A0A162MX37_9FIRM</name>
<dbReference type="PROSITE" id="PS00333">
    <property type="entry name" value="DNA_LIGASE_A2"/>
    <property type="match status" value="1"/>
</dbReference>
<dbReference type="Pfam" id="PF04679">
    <property type="entry name" value="DNA_ligase_A_C"/>
    <property type="match status" value="1"/>
</dbReference>
<protein>
    <recommendedName>
        <fullName evidence="2">DNA ligase (ATP)</fullName>
        <ecNumber evidence="2">6.5.1.1</ecNumber>
    </recommendedName>
</protein>
<dbReference type="InterPro" id="IPR012309">
    <property type="entry name" value="DNA_ligase_ATP-dep_C"/>
</dbReference>
<dbReference type="Gene3D" id="3.30.470.30">
    <property type="entry name" value="DNA ligase/mRNA capping enzyme"/>
    <property type="match status" value="1"/>
</dbReference>
<dbReference type="Proteomes" id="UP000075737">
    <property type="component" value="Unassembled WGS sequence"/>
</dbReference>
<evidence type="ECO:0000313" key="6">
    <source>
        <dbReference type="EMBL" id="KYO68059.1"/>
    </source>
</evidence>
<dbReference type="SUPFAM" id="SSF50249">
    <property type="entry name" value="Nucleic acid-binding proteins"/>
    <property type="match status" value="1"/>
</dbReference>
<dbReference type="InterPro" id="IPR016059">
    <property type="entry name" value="DNA_ligase_ATP-dep_CS"/>
</dbReference>
<dbReference type="InterPro" id="IPR012340">
    <property type="entry name" value="NA-bd_OB-fold"/>
</dbReference>
<dbReference type="InterPro" id="IPR050191">
    <property type="entry name" value="ATP-dep_DNA_ligase"/>
</dbReference>
<organism evidence="6 7">
    <name type="scientific">Thermovenabulum gondwanense</name>
    <dbReference type="NCBI Taxonomy" id="520767"/>
    <lineage>
        <taxon>Bacteria</taxon>
        <taxon>Bacillati</taxon>
        <taxon>Bacillota</taxon>
        <taxon>Clostridia</taxon>
        <taxon>Thermosediminibacterales</taxon>
        <taxon>Thermosediminibacteraceae</taxon>
        <taxon>Thermovenabulum</taxon>
    </lineage>
</organism>
<dbReference type="EMBL" id="LOHZ01000019">
    <property type="protein sequence ID" value="KYO68059.1"/>
    <property type="molecule type" value="Genomic_DNA"/>
</dbReference>
<keyword evidence="3" id="KW-0436">Ligase</keyword>
<evidence type="ECO:0000259" key="5">
    <source>
        <dbReference type="PROSITE" id="PS50160"/>
    </source>
</evidence>
<dbReference type="GO" id="GO:0003910">
    <property type="term" value="F:DNA ligase (ATP) activity"/>
    <property type="evidence" value="ECO:0007669"/>
    <property type="project" value="UniProtKB-EC"/>
</dbReference>
<evidence type="ECO:0000256" key="4">
    <source>
        <dbReference type="ARBA" id="ARBA00034003"/>
    </source>
</evidence>
<evidence type="ECO:0000256" key="3">
    <source>
        <dbReference type="ARBA" id="ARBA00022598"/>
    </source>
</evidence>
<keyword evidence="7" id="KW-1185">Reference proteome</keyword>
<dbReference type="CDD" id="cd07906">
    <property type="entry name" value="Adenylation_DNA_ligase_LigD_LigC"/>
    <property type="match status" value="1"/>
</dbReference>
<reference evidence="6 7" key="1">
    <citation type="submission" date="2015-12" db="EMBL/GenBank/DDBJ databases">
        <title>Draft genome of Thermovenabulum gondwanense isolated from a red thermophilic microbial mat colonisisng an outflow channel of a bore well.</title>
        <authorList>
            <person name="Patel B.K."/>
        </authorList>
    </citation>
    <scope>NUCLEOTIDE SEQUENCE [LARGE SCALE GENOMIC DNA]</scope>
    <source>
        <strain evidence="6 7">R270</strain>
    </source>
</reference>
<evidence type="ECO:0000256" key="1">
    <source>
        <dbReference type="ARBA" id="ARBA00007572"/>
    </source>
</evidence>
<accession>A0A162MX37</accession>
<evidence type="ECO:0000313" key="7">
    <source>
        <dbReference type="Proteomes" id="UP000075737"/>
    </source>
</evidence>
<dbReference type="Gene3D" id="2.40.50.140">
    <property type="entry name" value="Nucleic acid-binding proteins"/>
    <property type="match status" value="1"/>
</dbReference>
<evidence type="ECO:0000256" key="2">
    <source>
        <dbReference type="ARBA" id="ARBA00012727"/>
    </source>
</evidence>
<feature type="domain" description="ATP-dependent DNA ligase family profile" evidence="5">
    <location>
        <begin position="107"/>
        <end position="198"/>
    </location>
</feature>
<dbReference type="GO" id="GO:0005524">
    <property type="term" value="F:ATP binding"/>
    <property type="evidence" value="ECO:0007669"/>
    <property type="project" value="InterPro"/>
</dbReference>
<sequence length="308" mass="35103">MIKPGIPFIPMEPVPYPEPFDDTNFGFQVKWDGTRIIAHSHGNVELFNRKKSKRTKTYPEIVDALAEALKNTHAILDGEIIAIKDGKPNFHQLMRRDKASDPRTIKYLASRIPVTYVVFDILFWKEKSLIHLPFSQRDHILKSSLNSSDAVVVTDTFPGRGKALFDVIKEKGWEGIVAKKMDSIYEIGKKSEKWLKIKNRRQITALIGGFLSEGKKVRSLFLGQVLENDLVFIGRAGSGLDEVEKNLLFETLSNIIENNCPFSFPPDVKKGEKPVWVSPIISVEVEFFDYTEEGYLRQPVIRRINLVS</sequence>
<dbReference type="OrthoDB" id="9802472at2"/>
<dbReference type="Gene3D" id="3.30.1490.70">
    <property type="match status" value="1"/>
</dbReference>
<dbReference type="STRING" id="520767.ATZ99_03700"/>
<comment type="catalytic activity">
    <reaction evidence="4">
        <text>ATP + (deoxyribonucleotide)n-3'-hydroxyl + 5'-phospho-(deoxyribonucleotide)m = (deoxyribonucleotide)n+m + AMP + diphosphate.</text>
        <dbReference type="EC" id="6.5.1.1"/>
    </reaction>
</comment>
<comment type="similarity">
    <text evidence="1">Belongs to the ATP-dependent DNA ligase family.</text>
</comment>
<dbReference type="SUPFAM" id="SSF56091">
    <property type="entry name" value="DNA ligase/mRNA capping enzyme, catalytic domain"/>
    <property type="match status" value="1"/>
</dbReference>
<dbReference type="PROSITE" id="PS50160">
    <property type="entry name" value="DNA_LIGASE_A3"/>
    <property type="match status" value="1"/>
</dbReference>
<dbReference type="EC" id="6.5.1.1" evidence="2"/>
<gene>
    <name evidence="6" type="ORF">ATZ99_03700</name>
</gene>
<dbReference type="PANTHER" id="PTHR45674">
    <property type="entry name" value="DNA LIGASE 1/3 FAMILY MEMBER"/>
    <property type="match status" value="1"/>
</dbReference>
<dbReference type="AlphaFoldDB" id="A0A162MX37"/>
<dbReference type="PANTHER" id="PTHR45674:SF4">
    <property type="entry name" value="DNA LIGASE 1"/>
    <property type="match status" value="1"/>
</dbReference>
<dbReference type="Pfam" id="PF01068">
    <property type="entry name" value="DNA_ligase_A_M"/>
    <property type="match status" value="1"/>
</dbReference>
<proteinExistence type="inferred from homology"/>
<comment type="caution">
    <text evidence="6">The sequence shown here is derived from an EMBL/GenBank/DDBJ whole genome shotgun (WGS) entry which is preliminary data.</text>
</comment>
<dbReference type="GO" id="GO:0006310">
    <property type="term" value="P:DNA recombination"/>
    <property type="evidence" value="ECO:0007669"/>
    <property type="project" value="InterPro"/>
</dbReference>
<dbReference type="GO" id="GO:0006281">
    <property type="term" value="P:DNA repair"/>
    <property type="evidence" value="ECO:0007669"/>
    <property type="project" value="InterPro"/>
</dbReference>
<dbReference type="InterPro" id="IPR012310">
    <property type="entry name" value="DNA_ligase_ATP-dep_cent"/>
</dbReference>
<dbReference type="RefSeq" id="WP_068747541.1">
    <property type="nucleotide sequence ID" value="NZ_LOHZ01000019.1"/>
</dbReference>